<dbReference type="AlphaFoldDB" id="A0A932A8J3"/>
<evidence type="ECO:0000256" key="1">
    <source>
        <dbReference type="ARBA" id="ARBA00022500"/>
    </source>
</evidence>
<gene>
    <name evidence="3" type="ORF">HYX28_07930</name>
</gene>
<dbReference type="EMBL" id="JACPNR010000009">
    <property type="protein sequence ID" value="MBI2678698.1"/>
    <property type="molecule type" value="Genomic_DNA"/>
</dbReference>
<proteinExistence type="predicted"/>
<evidence type="ECO:0000313" key="3">
    <source>
        <dbReference type="EMBL" id="MBI2678698.1"/>
    </source>
</evidence>
<dbReference type="Gene3D" id="3.40.1550.10">
    <property type="entry name" value="CheC-like"/>
    <property type="match status" value="1"/>
</dbReference>
<sequence>MRMELIQPFINAADAVLAETLQCSTKIGDVAMEEEAYRRKGTAAIIHIHGDIEGRVIFDLDNATAAKVAAYLAGEPVGESADIIRETVFELANQIIGNAVTTLNDQGFRFKIAPPELHSDELGEKSNEEQEALVMCFDTANGSVYMNIAMRYNRRRRQERAVVAG</sequence>
<dbReference type="PANTHER" id="PTHR39452:SF1">
    <property type="entry name" value="CHEY-P PHOSPHATASE CHEX"/>
    <property type="match status" value="1"/>
</dbReference>
<keyword evidence="1" id="KW-0145">Chemotaxis</keyword>
<name>A0A932A8J3_9BACT</name>
<organism evidence="3 4">
    <name type="scientific">Candidatus Korobacter versatilis</name>
    <dbReference type="NCBI Taxonomy" id="658062"/>
    <lineage>
        <taxon>Bacteria</taxon>
        <taxon>Pseudomonadati</taxon>
        <taxon>Acidobacteriota</taxon>
        <taxon>Terriglobia</taxon>
        <taxon>Terriglobales</taxon>
        <taxon>Candidatus Korobacteraceae</taxon>
        <taxon>Candidatus Korobacter</taxon>
    </lineage>
</organism>
<protein>
    <submittedName>
        <fullName evidence="3">Chemotaxis protein CheX</fullName>
    </submittedName>
</protein>
<dbReference type="InterPro" id="IPR028051">
    <property type="entry name" value="CheX-like_dom"/>
</dbReference>
<dbReference type="Pfam" id="PF13690">
    <property type="entry name" value="CheX"/>
    <property type="match status" value="1"/>
</dbReference>
<dbReference type="InterPro" id="IPR038756">
    <property type="entry name" value="CheX-like"/>
</dbReference>
<dbReference type="SUPFAM" id="SSF103039">
    <property type="entry name" value="CheC-like"/>
    <property type="match status" value="1"/>
</dbReference>
<evidence type="ECO:0000259" key="2">
    <source>
        <dbReference type="Pfam" id="PF13690"/>
    </source>
</evidence>
<comment type="caution">
    <text evidence="3">The sequence shown here is derived from an EMBL/GenBank/DDBJ whole genome shotgun (WGS) entry which is preliminary data.</text>
</comment>
<dbReference type="GO" id="GO:0006935">
    <property type="term" value="P:chemotaxis"/>
    <property type="evidence" value="ECO:0007669"/>
    <property type="project" value="UniProtKB-KW"/>
</dbReference>
<accession>A0A932A8J3</accession>
<dbReference type="CDD" id="cd17906">
    <property type="entry name" value="CheX"/>
    <property type="match status" value="1"/>
</dbReference>
<evidence type="ECO:0000313" key="4">
    <source>
        <dbReference type="Proteomes" id="UP000779809"/>
    </source>
</evidence>
<dbReference type="Proteomes" id="UP000779809">
    <property type="component" value="Unassembled WGS sequence"/>
</dbReference>
<reference evidence="3" key="1">
    <citation type="submission" date="2020-07" db="EMBL/GenBank/DDBJ databases">
        <title>Huge and variable diversity of episymbiotic CPR bacteria and DPANN archaea in groundwater ecosystems.</title>
        <authorList>
            <person name="He C.Y."/>
            <person name="Keren R."/>
            <person name="Whittaker M."/>
            <person name="Farag I.F."/>
            <person name="Doudna J."/>
            <person name="Cate J.H.D."/>
            <person name="Banfield J.F."/>
        </authorList>
    </citation>
    <scope>NUCLEOTIDE SEQUENCE</scope>
    <source>
        <strain evidence="3">NC_groundwater_580_Pr5_B-0.1um_64_19</strain>
    </source>
</reference>
<feature type="domain" description="Chemotaxis phosphatase CheX-like" evidence="2">
    <location>
        <begin position="43"/>
        <end position="135"/>
    </location>
</feature>
<dbReference type="PANTHER" id="PTHR39452">
    <property type="entry name" value="CHEY-P PHOSPHATASE CHEX"/>
    <property type="match status" value="1"/>
</dbReference>
<dbReference type="InterPro" id="IPR028976">
    <property type="entry name" value="CheC-like_sf"/>
</dbReference>